<proteinExistence type="predicted"/>
<keyword evidence="3" id="KW-1185">Reference proteome</keyword>
<name>A0A375AF52_9GAMM</name>
<reference evidence="2 3" key="1">
    <citation type="submission" date="2016-09" db="EMBL/GenBank/DDBJ databases">
        <authorList>
            <person name="Reverchon S."/>
            <person name="Nasser W."/>
            <person name="Leonard S."/>
            <person name="Brochier C."/>
            <person name="Duprey A."/>
        </authorList>
    </citation>
    <scope>NUCLEOTIDE SEQUENCE [LARGE SCALE GENOMIC DNA]</scope>
    <source>
        <strain evidence="2 3">174/2</strain>
    </source>
</reference>
<accession>A0A375AF52</accession>
<feature type="region of interest" description="Disordered" evidence="1">
    <location>
        <begin position="1"/>
        <end position="20"/>
    </location>
</feature>
<dbReference type="Proteomes" id="UP000294820">
    <property type="component" value="Chromosome 1"/>
</dbReference>
<gene>
    <name evidence="2" type="ORF">DAQ1742_03421</name>
</gene>
<evidence type="ECO:0000313" key="3">
    <source>
        <dbReference type="Proteomes" id="UP000294820"/>
    </source>
</evidence>
<evidence type="ECO:0000313" key="2">
    <source>
        <dbReference type="EMBL" id="SLM64229.1"/>
    </source>
</evidence>
<protein>
    <submittedName>
        <fullName evidence="2">Uncharacterized protein</fullName>
    </submittedName>
</protein>
<dbReference type="EMBL" id="LT615367">
    <property type="protein sequence ID" value="SLM64229.1"/>
    <property type="molecule type" value="Genomic_DNA"/>
</dbReference>
<evidence type="ECO:0000256" key="1">
    <source>
        <dbReference type="SAM" id="MobiDB-lite"/>
    </source>
</evidence>
<dbReference type="AlphaFoldDB" id="A0A375AF52"/>
<organism evidence="2 3">
    <name type="scientific">Dickeya aquatica</name>
    <dbReference type="NCBI Taxonomy" id="1401087"/>
    <lineage>
        <taxon>Bacteria</taxon>
        <taxon>Pseudomonadati</taxon>
        <taxon>Pseudomonadota</taxon>
        <taxon>Gammaproteobacteria</taxon>
        <taxon>Enterobacterales</taxon>
        <taxon>Pectobacteriaceae</taxon>
        <taxon>Dickeya</taxon>
    </lineage>
</organism>
<sequence length="49" mass="5709">MRKPNSHIKPDDKTAPCWNKETSEKIRKQMGISNKNLTPISFLKQKVIQ</sequence>
<dbReference type="KEGG" id="daq:DAQ1742_03421"/>